<dbReference type="RefSeq" id="WP_228427193.1">
    <property type="nucleotide sequence ID" value="NZ_JAJFNJ020000003.1"/>
</dbReference>
<dbReference type="InterPro" id="IPR029043">
    <property type="entry name" value="GcvT/YgfZ_C"/>
</dbReference>
<dbReference type="PIRSF" id="PIRSF006487">
    <property type="entry name" value="GcvT"/>
    <property type="match status" value="1"/>
</dbReference>
<proteinExistence type="predicted"/>
<dbReference type="SUPFAM" id="SSF103025">
    <property type="entry name" value="Folate-binding domain"/>
    <property type="match status" value="1"/>
</dbReference>
<organism evidence="4 5">
    <name type="scientific">Xanthomonas campestris pv. papavericola</name>
    <dbReference type="NCBI Taxonomy" id="487881"/>
    <lineage>
        <taxon>Bacteria</taxon>
        <taxon>Pseudomonadati</taxon>
        <taxon>Pseudomonadota</taxon>
        <taxon>Gammaproteobacteria</taxon>
        <taxon>Lysobacterales</taxon>
        <taxon>Lysobacteraceae</taxon>
        <taxon>Xanthomonas</taxon>
    </lineage>
</organism>
<accession>A0AAJ2X6V0</accession>
<dbReference type="Pfam" id="PF01571">
    <property type="entry name" value="GCV_T"/>
    <property type="match status" value="1"/>
</dbReference>
<dbReference type="SUPFAM" id="SSF101790">
    <property type="entry name" value="Aminomethyltransferase beta-barrel domain"/>
    <property type="match status" value="1"/>
</dbReference>
<dbReference type="InterPro" id="IPR006222">
    <property type="entry name" value="GCVT_N"/>
</dbReference>
<dbReference type="GO" id="GO:0008483">
    <property type="term" value="F:transaminase activity"/>
    <property type="evidence" value="ECO:0007669"/>
    <property type="project" value="UniProtKB-KW"/>
</dbReference>
<reference evidence="4" key="2">
    <citation type="submission" date="2024-01" db="EMBL/GenBank/DDBJ databases">
        <title>Long-read genome sequencing of X. campestris pv. papavericola.</title>
        <authorList>
            <person name="Hussain R.M.F."/>
            <person name="Greer S."/>
            <person name="Harrison J."/>
            <person name="Grant M."/>
            <person name="Vicente J."/>
            <person name="Studholme D.J."/>
        </authorList>
    </citation>
    <scope>NUCLEOTIDE SEQUENCE</scope>
    <source>
        <strain evidence="4">NCPPB 2970</strain>
    </source>
</reference>
<dbReference type="Gene3D" id="3.30.1360.120">
    <property type="entry name" value="Probable tRNA modification gtpase trme, domain 1"/>
    <property type="match status" value="1"/>
</dbReference>
<dbReference type="PANTHER" id="PTHR43757">
    <property type="entry name" value="AMINOMETHYLTRANSFERASE"/>
    <property type="match status" value="1"/>
</dbReference>
<evidence type="ECO:0000313" key="5">
    <source>
        <dbReference type="Proteomes" id="UP001297361"/>
    </source>
</evidence>
<evidence type="ECO:0000256" key="2">
    <source>
        <dbReference type="PIRSR" id="PIRSR006487-1"/>
    </source>
</evidence>
<dbReference type="InterPro" id="IPR027266">
    <property type="entry name" value="TrmE/GcvT-like"/>
</dbReference>
<protein>
    <recommendedName>
        <fullName evidence="3">GCVT N-terminal domain-containing protein</fullName>
    </recommendedName>
</protein>
<feature type="domain" description="GCVT N-terminal" evidence="3">
    <location>
        <begin position="60"/>
        <end position="243"/>
    </location>
</feature>
<dbReference type="InterPro" id="IPR028896">
    <property type="entry name" value="GcvT/YgfZ/DmdA"/>
</dbReference>
<dbReference type="AlphaFoldDB" id="A0AAJ2X6V0"/>
<sequence>MPSNQTLVHSPYVPFDPEVQLYSPAFGHLSAWEYAGWRRESLSWKGGVYLHGGLNPASPYRLSGPGALSLLADACINDFGKFSEGASKHAVMCNAQGNVMSDGIVMRLGETEFVSFFLSPYIDYLVESGRYDVSGEGLSGKVFLFQVAGPKSLLLLEELTGESLRDIEFLWHRTARISTADGASVTVRILRMGVARALAYEVHGPFEMAEAIYQAIVDAGKGFGLEKLGLLAYGMNHTEGGFAQSFIHFLPAWSEDAAFMEHLGGRYSGAFERLPGSAGPDGEARYANPVELGWGHMITFDHPFVGSDALRRVMAAPKRATVTLEWFKDDVLAIFAAQFKPHTKVQSMVWPADAIWDRNAMSLVAADEVMVGDERVGISSGRIFSHYYGAMLSLALLEIDHAALGTEVEVRWGNPGTDQRRIRATVSRFPYFDLPFNKDINVHLLPTTVKE</sequence>
<reference evidence="4" key="1">
    <citation type="submission" date="2021-10" db="EMBL/GenBank/DDBJ databases">
        <authorList>
            <person name="Hussein R."/>
            <person name="Harrison J."/>
            <person name="Studholme D.J."/>
            <person name="Vicente J."/>
            <person name="Grant M."/>
        </authorList>
    </citation>
    <scope>NUCLEOTIDE SEQUENCE</scope>
    <source>
        <strain evidence="4">NCPPB 2970</strain>
    </source>
</reference>
<keyword evidence="1" id="KW-0032">Aminotransferase</keyword>
<comment type="caution">
    <text evidence="4">The sequence shown here is derived from an EMBL/GenBank/DDBJ whole genome shotgun (WGS) entry which is preliminary data.</text>
</comment>
<dbReference type="PANTHER" id="PTHR43757:SF2">
    <property type="entry name" value="AMINOMETHYLTRANSFERASE, MITOCHONDRIAL"/>
    <property type="match status" value="1"/>
</dbReference>
<gene>
    <name evidence="4" type="ORF">LLE72_019165</name>
</gene>
<evidence type="ECO:0000313" key="4">
    <source>
        <dbReference type="EMBL" id="MEC3889813.1"/>
    </source>
</evidence>
<name>A0AAJ2X6V0_XANCA</name>
<keyword evidence="1" id="KW-0808">Transferase</keyword>
<feature type="binding site" evidence="2">
    <location>
        <position position="201"/>
    </location>
    <ligand>
        <name>substrate</name>
    </ligand>
</feature>
<dbReference type="EMBL" id="JAJFNJ020000003">
    <property type="protein sequence ID" value="MEC3889813.1"/>
    <property type="molecule type" value="Genomic_DNA"/>
</dbReference>
<evidence type="ECO:0000259" key="3">
    <source>
        <dbReference type="Pfam" id="PF01571"/>
    </source>
</evidence>
<evidence type="ECO:0000256" key="1">
    <source>
        <dbReference type="ARBA" id="ARBA00022576"/>
    </source>
</evidence>
<dbReference type="Proteomes" id="UP001297361">
    <property type="component" value="Unassembled WGS sequence"/>
</dbReference>